<organism evidence="2 3">
    <name type="scientific">Paenibacillus chungangensis</name>
    <dbReference type="NCBI Taxonomy" id="696535"/>
    <lineage>
        <taxon>Bacteria</taxon>
        <taxon>Bacillati</taxon>
        <taxon>Bacillota</taxon>
        <taxon>Bacilli</taxon>
        <taxon>Bacillales</taxon>
        <taxon>Paenibacillaceae</taxon>
        <taxon>Paenibacillus</taxon>
    </lineage>
</organism>
<dbReference type="Pfam" id="PF01266">
    <property type="entry name" value="DAO"/>
    <property type="match status" value="1"/>
</dbReference>
<dbReference type="Gene3D" id="3.50.50.60">
    <property type="entry name" value="FAD/NAD(P)-binding domain"/>
    <property type="match status" value="1"/>
</dbReference>
<evidence type="ECO:0000313" key="2">
    <source>
        <dbReference type="EMBL" id="MFD0960862.1"/>
    </source>
</evidence>
<dbReference type="EC" id="1.-.-.-" evidence="2"/>
<dbReference type="RefSeq" id="WP_377565725.1">
    <property type="nucleotide sequence ID" value="NZ_JBHTJZ010000024.1"/>
</dbReference>
<evidence type="ECO:0000313" key="3">
    <source>
        <dbReference type="Proteomes" id="UP001596989"/>
    </source>
</evidence>
<dbReference type="PANTHER" id="PTHR13847">
    <property type="entry name" value="SARCOSINE DEHYDROGENASE-RELATED"/>
    <property type="match status" value="1"/>
</dbReference>
<dbReference type="EMBL" id="JBHTJZ010000024">
    <property type="protein sequence ID" value="MFD0960862.1"/>
    <property type="molecule type" value="Genomic_DNA"/>
</dbReference>
<sequence length="415" mass="45845">MKELHTGRLYWPTTLPQVPDYPSLTSSAKGKAVIIGGGMSGMICGFVLSSAGVDTIVVERGEIAGGSTSANTGLLQFCNDVMLSELIGQIGKADAELFYKRCENAIGQLTAAADSLPVDVGFRKRSSLYFASSEQDLPKLKREYEALAACGFRVEYWEPEDIAARFPFRKPGAIVTHGDAEVNPYQFVHTLAASAVRHGLRIYEGTDIVRHDTSPDGSHRLHSSEGHLIEAEHVVYAVGYEPEELRGRLNKAALNRSYAIVTNVQLETDLAAWHGKYMLWETARPYLYLRTTLDNRIVAGGLDEEEERPTHNRHTQLNRSHKLLKQLQALFPALKLEAEYEWNATFGESRDNLPFIGEDPAWPNVYYSLGYGGNGTVYSMVAAHLLLGLIQGSSTGDDRQLLNILSLKRTTLANS</sequence>
<feature type="domain" description="FAD dependent oxidoreductase" evidence="1">
    <location>
        <begin position="32"/>
        <end position="386"/>
    </location>
</feature>
<comment type="caution">
    <text evidence="2">The sequence shown here is derived from an EMBL/GenBank/DDBJ whole genome shotgun (WGS) entry which is preliminary data.</text>
</comment>
<keyword evidence="2" id="KW-0560">Oxidoreductase</keyword>
<gene>
    <name evidence="2" type="ORF">ACFQ2I_15835</name>
</gene>
<dbReference type="InterPro" id="IPR036188">
    <property type="entry name" value="FAD/NAD-bd_sf"/>
</dbReference>
<accession>A0ABW3HTY5</accession>
<reference evidence="3" key="1">
    <citation type="journal article" date="2019" name="Int. J. Syst. Evol. Microbiol.">
        <title>The Global Catalogue of Microorganisms (GCM) 10K type strain sequencing project: providing services to taxonomists for standard genome sequencing and annotation.</title>
        <authorList>
            <consortium name="The Broad Institute Genomics Platform"/>
            <consortium name="The Broad Institute Genome Sequencing Center for Infectious Disease"/>
            <person name="Wu L."/>
            <person name="Ma J."/>
        </authorList>
    </citation>
    <scope>NUCLEOTIDE SEQUENCE [LARGE SCALE GENOMIC DNA]</scope>
    <source>
        <strain evidence="3">CCUG 59129</strain>
    </source>
</reference>
<dbReference type="InterPro" id="IPR006076">
    <property type="entry name" value="FAD-dep_OxRdtase"/>
</dbReference>
<evidence type="ECO:0000259" key="1">
    <source>
        <dbReference type="Pfam" id="PF01266"/>
    </source>
</evidence>
<proteinExistence type="predicted"/>
<dbReference type="Proteomes" id="UP001596989">
    <property type="component" value="Unassembled WGS sequence"/>
</dbReference>
<dbReference type="PANTHER" id="PTHR13847:SF201">
    <property type="entry name" value="PUTATIBE OXIDOREDUCTASE"/>
    <property type="match status" value="1"/>
</dbReference>
<name>A0ABW3HTY5_9BACL</name>
<dbReference type="GO" id="GO:0016491">
    <property type="term" value="F:oxidoreductase activity"/>
    <property type="evidence" value="ECO:0007669"/>
    <property type="project" value="UniProtKB-KW"/>
</dbReference>
<keyword evidence="3" id="KW-1185">Reference proteome</keyword>
<dbReference type="Gene3D" id="3.30.9.10">
    <property type="entry name" value="D-Amino Acid Oxidase, subunit A, domain 2"/>
    <property type="match status" value="1"/>
</dbReference>
<protein>
    <submittedName>
        <fullName evidence="2">NAD(P)/FAD-dependent oxidoreductase</fullName>
        <ecNumber evidence="2">1.-.-.-</ecNumber>
    </submittedName>
</protein>
<dbReference type="SUPFAM" id="SSF51905">
    <property type="entry name" value="FAD/NAD(P)-binding domain"/>
    <property type="match status" value="1"/>
</dbReference>